<protein>
    <submittedName>
        <fullName evidence="1">Uncharacterized protein</fullName>
    </submittedName>
</protein>
<evidence type="ECO:0000313" key="2">
    <source>
        <dbReference type="Proteomes" id="UP001062846"/>
    </source>
</evidence>
<keyword evidence="2" id="KW-1185">Reference proteome</keyword>
<proteinExistence type="predicted"/>
<dbReference type="Proteomes" id="UP001062846">
    <property type="component" value="Chromosome 7"/>
</dbReference>
<name>A0ACC0MYA0_RHOML</name>
<sequence>MTVSLGLTRVIIESDSRLAIKLSVFEPEPPWDVLTLVLGIRHCRLNFGFKFAWVMREKANGLAHAVASSTAKKAHGSSSEFVSSPSALFLF</sequence>
<gene>
    <name evidence="1" type="ORF">RHMOL_Rhmol07G0048500</name>
</gene>
<evidence type="ECO:0000313" key="1">
    <source>
        <dbReference type="EMBL" id="KAI8545556.1"/>
    </source>
</evidence>
<dbReference type="EMBL" id="CM046394">
    <property type="protein sequence ID" value="KAI8545556.1"/>
    <property type="molecule type" value="Genomic_DNA"/>
</dbReference>
<reference evidence="1" key="1">
    <citation type="submission" date="2022-02" db="EMBL/GenBank/DDBJ databases">
        <title>Plant Genome Project.</title>
        <authorList>
            <person name="Zhang R.-G."/>
        </authorList>
    </citation>
    <scope>NUCLEOTIDE SEQUENCE</scope>
    <source>
        <strain evidence="1">AT1</strain>
    </source>
</reference>
<comment type="caution">
    <text evidence="1">The sequence shown here is derived from an EMBL/GenBank/DDBJ whole genome shotgun (WGS) entry which is preliminary data.</text>
</comment>
<accession>A0ACC0MYA0</accession>
<organism evidence="1 2">
    <name type="scientific">Rhododendron molle</name>
    <name type="common">Chinese azalea</name>
    <name type="synonym">Azalea mollis</name>
    <dbReference type="NCBI Taxonomy" id="49168"/>
    <lineage>
        <taxon>Eukaryota</taxon>
        <taxon>Viridiplantae</taxon>
        <taxon>Streptophyta</taxon>
        <taxon>Embryophyta</taxon>
        <taxon>Tracheophyta</taxon>
        <taxon>Spermatophyta</taxon>
        <taxon>Magnoliopsida</taxon>
        <taxon>eudicotyledons</taxon>
        <taxon>Gunneridae</taxon>
        <taxon>Pentapetalae</taxon>
        <taxon>asterids</taxon>
        <taxon>Ericales</taxon>
        <taxon>Ericaceae</taxon>
        <taxon>Ericoideae</taxon>
        <taxon>Rhodoreae</taxon>
        <taxon>Rhododendron</taxon>
    </lineage>
</organism>